<feature type="non-terminal residue" evidence="1">
    <location>
        <position position="1"/>
    </location>
</feature>
<name>A0A699ZHX9_HAELA</name>
<dbReference type="EMBL" id="BLLF01001291">
    <property type="protein sequence ID" value="GFH18368.1"/>
    <property type="molecule type" value="Genomic_DNA"/>
</dbReference>
<accession>A0A699ZHX9</accession>
<comment type="caution">
    <text evidence="1">The sequence shown here is derived from an EMBL/GenBank/DDBJ whole genome shotgun (WGS) entry which is preliminary data.</text>
</comment>
<gene>
    <name evidence="1" type="ORF">HaLaN_15163</name>
</gene>
<organism evidence="1 2">
    <name type="scientific">Haematococcus lacustris</name>
    <name type="common">Green alga</name>
    <name type="synonym">Haematococcus pluvialis</name>
    <dbReference type="NCBI Taxonomy" id="44745"/>
    <lineage>
        <taxon>Eukaryota</taxon>
        <taxon>Viridiplantae</taxon>
        <taxon>Chlorophyta</taxon>
        <taxon>core chlorophytes</taxon>
        <taxon>Chlorophyceae</taxon>
        <taxon>CS clade</taxon>
        <taxon>Chlamydomonadales</taxon>
        <taxon>Haematococcaceae</taxon>
        <taxon>Haematococcus</taxon>
    </lineage>
</organism>
<proteinExistence type="predicted"/>
<feature type="non-terminal residue" evidence="1">
    <location>
        <position position="49"/>
    </location>
</feature>
<evidence type="ECO:0000313" key="2">
    <source>
        <dbReference type="Proteomes" id="UP000485058"/>
    </source>
</evidence>
<evidence type="ECO:0000313" key="1">
    <source>
        <dbReference type="EMBL" id="GFH18368.1"/>
    </source>
</evidence>
<protein>
    <submittedName>
        <fullName evidence="1">Replication protein A subunit</fullName>
    </submittedName>
</protein>
<sequence length="49" mass="5245">IAESAAEGQVLQCTACRVTDFNGCSLNSSQRSALSLMPESKLARDLADW</sequence>
<dbReference type="Proteomes" id="UP000485058">
    <property type="component" value="Unassembled WGS sequence"/>
</dbReference>
<reference evidence="1 2" key="1">
    <citation type="submission" date="2020-02" db="EMBL/GenBank/DDBJ databases">
        <title>Draft genome sequence of Haematococcus lacustris strain NIES-144.</title>
        <authorList>
            <person name="Morimoto D."/>
            <person name="Nakagawa S."/>
            <person name="Yoshida T."/>
            <person name="Sawayama S."/>
        </authorList>
    </citation>
    <scope>NUCLEOTIDE SEQUENCE [LARGE SCALE GENOMIC DNA]</scope>
    <source>
        <strain evidence="1 2">NIES-144</strain>
    </source>
</reference>
<keyword evidence="2" id="KW-1185">Reference proteome</keyword>
<dbReference type="AlphaFoldDB" id="A0A699ZHX9"/>